<reference evidence="2" key="1">
    <citation type="submission" date="2022-11" db="EMBL/GenBank/DDBJ databases">
        <authorList>
            <person name="Petersen C."/>
        </authorList>
    </citation>
    <scope>NUCLEOTIDE SEQUENCE</scope>
    <source>
        <strain evidence="2">IBT 16849</strain>
    </source>
</reference>
<evidence type="ECO:0000256" key="1">
    <source>
        <dbReference type="SAM" id="MobiDB-lite"/>
    </source>
</evidence>
<feature type="region of interest" description="Disordered" evidence="1">
    <location>
        <begin position="1"/>
        <end position="42"/>
    </location>
</feature>
<dbReference type="PANTHER" id="PTHR40618:SF1">
    <property type="entry name" value="B-ZIP TRANSCRIPTION FACTOR (EUROFUNG)"/>
    <property type="match status" value="1"/>
</dbReference>
<name>A0A9W9JP39_9EURO</name>
<sequence length="397" mass="44789">MPTTQVKRSSLGRPRKPAEDAKSIRRAQVREAQQAYRSRQQSQLSSLKTRVEQLEEVLGHLSQTVQEFDNQVIRGGSQWSQPRLFRTVQLLRDDIVSHLKRADILYQESPENNTSELIQAVNDQPYAQVASEVSTSRLSEQTEGSDFWKLFLGSSAGMIPSTNTQSLDSQSNESVPIPVTPFIYIPETRTIQYATTPFTQRLFRACAESGHRFLSNPSYKDEDMWEFGLLLQRMPRAEILTYFGRVINMEPCNPIIDARFPYISIGGAGTHFLPPSSDTFSDSFALFRTTNGVSHVAADEDWFDVHDVERYLFNQGIRVGDFSSSTLAISYPSSPGARPSNLEIPQGAIPDSMMMVIDEYKLVNRLSQLPSALGCVAGFRRSDIERIISHNVRWILV</sequence>
<proteinExistence type="predicted"/>
<evidence type="ECO:0000313" key="2">
    <source>
        <dbReference type="EMBL" id="KAJ5200553.1"/>
    </source>
</evidence>
<keyword evidence="3" id="KW-1185">Reference proteome</keyword>
<dbReference type="SUPFAM" id="SSF57959">
    <property type="entry name" value="Leucine zipper domain"/>
    <property type="match status" value="1"/>
</dbReference>
<evidence type="ECO:0008006" key="4">
    <source>
        <dbReference type="Google" id="ProtNLM"/>
    </source>
</evidence>
<reference evidence="2" key="2">
    <citation type="journal article" date="2023" name="IMA Fungus">
        <title>Comparative genomic study of the Penicillium genus elucidates a diverse pangenome and 15 lateral gene transfer events.</title>
        <authorList>
            <person name="Petersen C."/>
            <person name="Sorensen T."/>
            <person name="Nielsen M.R."/>
            <person name="Sondergaard T.E."/>
            <person name="Sorensen J.L."/>
            <person name="Fitzpatrick D.A."/>
            <person name="Frisvad J.C."/>
            <person name="Nielsen K.L."/>
        </authorList>
    </citation>
    <scope>NUCLEOTIDE SEQUENCE</scope>
    <source>
        <strain evidence="2">IBT 16849</strain>
    </source>
</reference>
<dbReference type="CDD" id="cd14688">
    <property type="entry name" value="bZIP_YAP"/>
    <property type="match status" value="1"/>
</dbReference>
<protein>
    <recommendedName>
        <fullName evidence="4">BZIP domain-containing protein</fullName>
    </recommendedName>
</protein>
<comment type="caution">
    <text evidence="2">The sequence shown here is derived from an EMBL/GenBank/DDBJ whole genome shotgun (WGS) entry which is preliminary data.</text>
</comment>
<organism evidence="2 3">
    <name type="scientific">Penicillium cf. griseofulvum</name>
    <dbReference type="NCBI Taxonomy" id="2972120"/>
    <lineage>
        <taxon>Eukaryota</taxon>
        <taxon>Fungi</taxon>
        <taxon>Dikarya</taxon>
        <taxon>Ascomycota</taxon>
        <taxon>Pezizomycotina</taxon>
        <taxon>Eurotiomycetes</taxon>
        <taxon>Eurotiomycetidae</taxon>
        <taxon>Eurotiales</taxon>
        <taxon>Aspergillaceae</taxon>
        <taxon>Penicillium</taxon>
    </lineage>
</organism>
<dbReference type="Proteomes" id="UP001150879">
    <property type="component" value="Unassembled WGS sequence"/>
</dbReference>
<gene>
    <name evidence="2" type="ORF">N7472_005757</name>
</gene>
<dbReference type="AlphaFoldDB" id="A0A9W9JP39"/>
<dbReference type="EMBL" id="JAPQKP010000003">
    <property type="protein sequence ID" value="KAJ5200553.1"/>
    <property type="molecule type" value="Genomic_DNA"/>
</dbReference>
<dbReference type="PANTHER" id="PTHR40618">
    <property type="entry name" value="B-ZIP TRANSCRIPTION FACTOR (EUROFUNG)-RELATED"/>
    <property type="match status" value="1"/>
</dbReference>
<dbReference type="InterPro" id="IPR046347">
    <property type="entry name" value="bZIP_sf"/>
</dbReference>
<dbReference type="Gene3D" id="1.20.5.170">
    <property type="match status" value="1"/>
</dbReference>
<evidence type="ECO:0000313" key="3">
    <source>
        <dbReference type="Proteomes" id="UP001150879"/>
    </source>
</evidence>
<accession>A0A9W9JP39</accession>
<feature type="compositionally biased region" description="Low complexity" evidence="1">
    <location>
        <begin position="32"/>
        <end position="42"/>
    </location>
</feature>
<dbReference type="GO" id="GO:0003700">
    <property type="term" value="F:DNA-binding transcription factor activity"/>
    <property type="evidence" value="ECO:0007669"/>
    <property type="project" value="InterPro"/>
</dbReference>